<dbReference type="Gene3D" id="2.40.50.90">
    <property type="match status" value="1"/>
</dbReference>
<evidence type="ECO:0000313" key="2">
    <source>
        <dbReference type="EMBL" id="QDU68362.1"/>
    </source>
</evidence>
<dbReference type="SUPFAM" id="SSF50199">
    <property type="entry name" value="Staphylococcal nuclease"/>
    <property type="match status" value="1"/>
</dbReference>
<organism evidence="2 3">
    <name type="scientific">Engelhardtia mirabilis</name>
    <dbReference type="NCBI Taxonomy" id="2528011"/>
    <lineage>
        <taxon>Bacteria</taxon>
        <taxon>Pseudomonadati</taxon>
        <taxon>Planctomycetota</taxon>
        <taxon>Planctomycetia</taxon>
        <taxon>Planctomycetia incertae sedis</taxon>
        <taxon>Engelhardtia</taxon>
    </lineage>
</organism>
<keyword evidence="3" id="KW-1185">Reference proteome</keyword>
<proteinExistence type="predicted"/>
<keyword evidence="2" id="KW-0378">Hydrolase</keyword>
<accession>A0A518BN00</accession>
<dbReference type="Proteomes" id="UP000316921">
    <property type="component" value="Chromosome"/>
</dbReference>
<dbReference type="InterPro" id="IPR016071">
    <property type="entry name" value="Staphylococal_nuclease_OB-fold"/>
</dbReference>
<dbReference type="GO" id="GO:1990599">
    <property type="term" value="F:3' overhang single-stranded DNA endodeoxyribonuclease activity"/>
    <property type="evidence" value="ECO:0007669"/>
    <property type="project" value="UniProtKB-EC"/>
</dbReference>
<name>A0A518BN00_9BACT</name>
<reference evidence="2 3" key="1">
    <citation type="submission" date="2019-02" db="EMBL/GenBank/DDBJ databases">
        <title>Deep-cultivation of Planctomycetes and their phenomic and genomic characterization uncovers novel biology.</title>
        <authorList>
            <person name="Wiegand S."/>
            <person name="Jogler M."/>
            <person name="Boedeker C."/>
            <person name="Pinto D."/>
            <person name="Vollmers J."/>
            <person name="Rivas-Marin E."/>
            <person name="Kohn T."/>
            <person name="Peeters S.H."/>
            <person name="Heuer A."/>
            <person name="Rast P."/>
            <person name="Oberbeckmann S."/>
            <person name="Bunk B."/>
            <person name="Jeske O."/>
            <person name="Meyerdierks A."/>
            <person name="Storesund J.E."/>
            <person name="Kallscheuer N."/>
            <person name="Luecker S."/>
            <person name="Lage O.M."/>
            <person name="Pohl T."/>
            <person name="Merkel B.J."/>
            <person name="Hornburger P."/>
            <person name="Mueller R.-W."/>
            <person name="Bruemmer F."/>
            <person name="Labrenz M."/>
            <person name="Spormann A.M."/>
            <person name="Op den Camp H."/>
            <person name="Overmann J."/>
            <person name="Amann R."/>
            <person name="Jetten M.S.M."/>
            <person name="Mascher T."/>
            <person name="Medema M.H."/>
            <person name="Devos D.P."/>
            <person name="Kaster A.-K."/>
            <person name="Ovreas L."/>
            <person name="Rohde M."/>
            <person name="Galperin M.Y."/>
            <person name="Jogler C."/>
        </authorList>
    </citation>
    <scope>NUCLEOTIDE SEQUENCE [LARGE SCALE GENOMIC DNA]</scope>
    <source>
        <strain evidence="2 3">Pla133</strain>
    </source>
</reference>
<gene>
    <name evidence="2" type="primary">nuc</name>
    <name evidence="2" type="ORF">Pla133_34580</name>
</gene>
<dbReference type="SMART" id="SM00318">
    <property type="entry name" value="SNc"/>
    <property type="match status" value="1"/>
</dbReference>
<feature type="domain" description="TNase-like" evidence="1">
    <location>
        <begin position="70"/>
        <end position="212"/>
    </location>
</feature>
<sequence>MPPTLDAPHDRLSRLAQASGLAAALLAGLLAACASPGPGALHATALQDPAATAAAESAWAPAAPTELFDVVRVVDGDTIHIQRAGQVEKLRLLNVDTEEKLSGRSDVDPLKPETVFGQQCADWAVEFFAEHSLVDGVQRVGLLFPGGVERRDVYGRLLCHVLLPDGTDFNLLLIERGKSPYFNKYGNSLVCDAAMRAAQTRARAARIGIWNPATNRAANEAGPEVLRPYAELLPWWDARAAAVDAYRARAAAVDSAVGAADDPDGLEALRQRATAEVEVFGAIDRIFDEDDGGVTLLLRGDRSRAVRARIAADAVSKFDRDALEHSRESFTQNFLWFRGKLRTDRSGFDMVIEDPAQIHSAGPEPGGA</sequence>
<dbReference type="RefSeq" id="WP_145067308.1">
    <property type="nucleotide sequence ID" value="NZ_CP036287.1"/>
</dbReference>
<evidence type="ECO:0000313" key="3">
    <source>
        <dbReference type="Proteomes" id="UP000316921"/>
    </source>
</evidence>
<dbReference type="EC" id="3.1.31.1" evidence="2"/>
<dbReference type="KEGG" id="pbap:Pla133_34580"/>
<dbReference type="InterPro" id="IPR035437">
    <property type="entry name" value="SNase_OB-fold_sf"/>
</dbReference>
<dbReference type="AlphaFoldDB" id="A0A518BN00"/>
<dbReference type="Pfam" id="PF00565">
    <property type="entry name" value="SNase"/>
    <property type="match status" value="1"/>
</dbReference>
<dbReference type="EMBL" id="CP036287">
    <property type="protein sequence ID" value="QDU68362.1"/>
    <property type="molecule type" value="Genomic_DNA"/>
</dbReference>
<dbReference type="PROSITE" id="PS50830">
    <property type="entry name" value="TNASE_3"/>
    <property type="match status" value="1"/>
</dbReference>
<protein>
    <submittedName>
        <fullName evidence="2">Thermonuclease</fullName>
        <ecNumber evidence="2">3.1.31.1</ecNumber>
    </submittedName>
</protein>
<evidence type="ECO:0000259" key="1">
    <source>
        <dbReference type="PROSITE" id="PS50830"/>
    </source>
</evidence>